<organism evidence="5 6">
    <name type="scientific">Deinococcus grandis</name>
    <dbReference type="NCBI Taxonomy" id="57498"/>
    <lineage>
        <taxon>Bacteria</taxon>
        <taxon>Thermotogati</taxon>
        <taxon>Deinococcota</taxon>
        <taxon>Deinococci</taxon>
        <taxon>Deinococcales</taxon>
        <taxon>Deinococcaceae</taxon>
        <taxon>Deinococcus</taxon>
    </lineage>
</organism>
<dbReference type="AlphaFoldDB" id="A0A100HKP3"/>
<proteinExistence type="inferred from homology"/>
<dbReference type="PROSITE" id="PS51462">
    <property type="entry name" value="NUDIX"/>
    <property type="match status" value="1"/>
</dbReference>
<dbReference type="CDD" id="cd04663">
    <property type="entry name" value="NUDIX_Hydrolase"/>
    <property type="match status" value="1"/>
</dbReference>
<dbReference type="InterPro" id="IPR020084">
    <property type="entry name" value="NUDIX_hydrolase_CS"/>
</dbReference>
<evidence type="ECO:0000256" key="2">
    <source>
        <dbReference type="ARBA" id="ARBA00022801"/>
    </source>
</evidence>
<evidence type="ECO:0000313" key="6">
    <source>
        <dbReference type="Proteomes" id="UP000056209"/>
    </source>
</evidence>
<dbReference type="GO" id="GO:0016787">
    <property type="term" value="F:hydrolase activity"/>
    <property type="evidence" value="ECO:0007669"/>
    <property type="project" value="UniProtKB-KW"/>
</dbReference>
<feature type="domain" description="Nudix hydrolase" evidence="4">
    <location>
        <begin position="22"/>
        <end position="161"/>
    </location>
</feature>
<comment type="caution">
    <text evidence="5">The sequence shown here is derived from an EMBL/GenBank/DDBJ whole genome shotgun (WGS) entry which is preliminary data.</text>
</comment>
<protein>
    <submittedName>
        <fullName evidence="5">Nudix hydrolase</fullName>
    </submittedName>
</protein>
<dbReference type="PANTHER" id="PTHR43046:SF14">
    <property type="entry name" value="MUTT_NUDIX FAMILY PROTEIN"/>
    <property type="match status" value="1"/>
</dbReference>
<comment type="similarity">
    <text evidence="3">Belongs to the Nudix hydrolase family.</text>
</comment>
<dbReference type="InterPro" id="IPR015797">
    <property type="entry name" value="NUDIX_hydrolase-like_dom_sf"/>
</dbReference>
<dbReference type="InterPro" id="IPR000086">
    <property type="entry name" value="NUDIX_hydrolase_dom"/>
</dbReference>
<gene>
    <name evidence="5" type="ORF">DEIGR_101211</name>
</gene>
<sequence>MGRIVTFYDTPQEARRDAATRGLREKVVCFVTRAGSSGPELLVFDHVPDGGAGVQVVAGGVEPGETPERAATRELHEESGLSLTNLTFLASYLWEAQLPERFTRQVCHAYALTAPAGTPDTWDHLAEGRYTFRFRWAPLHAPGLDWEMDAALPHLDQLLHKELQA</sequence>
<evidence type="ECO:0000256" key="3">
    <source>
        <dbReference type="RuleBase" id="RU003476"/>
    </source>
</evidence>
<dbReference type="PANTHER" id="PTHR43046">
    <property type="entry name" value="GDP-MANNOSE MANNOSYL HYDROLASE"/>
    <property type="match status" value="1"/>
</dbReference>
<evidence type="ECO:0000313" key="5">
    <source>
        <dbReference type="EMBL" id="GAQ21184.1"/>
    </source>
</evidence>
<dbReference type="Proteomes" id="UP000056209">
    <property type="component" value="Unassembled WGS sequence"/>
</dbReference>
<dbReference type="PROSITE" id="PS00893">
    <property type="entry name" value="NUDIX_BOX"/>
    <property type="match status" value="1"/>
</dbReference>
<accession>A0A100HKP3</accession>
<dbReference type="PRINTS" id="PR00502">
    <property type="entry name" value="NUDIXFAMILY"/>
</dbReference>
<dbReference type="InterPro" id="IPR020476">
    <property type="entry name" value="Nudix_hydrolase"/>
</dbReference>
<dbReference type="RefSeq" id="WP_236704670.1">
    <property type="nucleotide sequence ID" value="NZ_BCMS01000001.1"/>
</dbReference>
<keyword evidence="2 3" id="KW-0378">Hydrolase</keyword>
<dbReference type="SUPFAM" id="SSF55811">
    <property type="entry name" value="Nudix"/>
    <property type="match status" value="1"/>
</dbReference>
<name>A0A100HKP3_9DEIO</name>
<dbReference type="EMBL" id="BCMS01000001">
    <property type="protein sequence ID" value="GAQ21184.1"/>
    <property type="molecule type" value="Genomic_DNA"/>
</dbReference>
<comment type="cofactor">
    <cofactor evidence="1">
        <name>Mg(2+)</name>
        <dbReference type="ChEBI" id="CHEBI:18420"/>
    </cofactor>
</comment>
<evidence type="ECO:0000259" key="4">
    <source>
        <dbReference type="PROSITE" id="PS51462"/>
    </source>
</evidence>
<evidence type="ECO:0000256" key="1">
    <source>
        <dbReference type="ARBA" id="ARBA00001946"/>
    </source>
</evidence>
<dbReference type="Gene3D" id="3.90.79.10">
    <property type="entry name" value="Nucleoside Triphosphate Pyrophosphohydrolase"/>
    <property type="match status" value="1"/>
</dbReference>
<reference evidence="6" key="1">
    <citation type="submission" date="2015-11" db="EMBL/GenBank/DDBJ databases">
        <title>Draft Genome Sequence of the Radioresistant Bacterium Deinococcus grandis, Isolated from Freshwater Fish in Japan.</title>
        <authorList>
            <person name="Satoh K."/>
            <person name="Onodera T."/>
            <person name="Omoso K."/>
            <person name="Takeda-Yano K."/>
            <person name="Katayama T."/>
            <person name="Oono Y."/>
            <person name="Narumi I."/>
        </authorList>
    </citation>
    <scope>NUCLEOTIDE SEQUENCE [LARGE SCALE GENOMIC DNA]</scope>
    <source>
        <strain evidence="6">ATCC 43672</strain>
    </source>
</reference>
<dbReference type="Pfam" id="PF00293">
    <property type="entry name" value="NUDIX"/>
    <property type="match status" value="1"/>
</dbReference>
<keyword evidence="6" id="KW-1185">Reference proteome</keyword>